<accession>A0A5N4EQV1</accession>
<dbReference type="SUPFAM" id="SSF52540">
    <property type="entry name" value="P-loop containing nucleoside triphosphate hydrolases"/>
    <property type="match status" value="1"/>
</dbReference>
<organism evidence="1 2">
    <name type="scientific">Bacteroides ovatus</name>
    <dbReference type="NCBI Taxonomy" id="28116"/>
    <lineage>
        <taxon>Bacteria</taxon>
        <taxon>Pseudomonadati</taxon>
        <taxon>Bacteroidota</taxon>
        <taxon>Bacteroidia</taxon>
        <taxon>Bacteroidales</taxon>
        <taxon>Bacteroidaceae</taxon>
        <taxon>Bacteroides</taxon>
    </lineage>
</organism>
<keyword evidence="1" id="KW-0067">ATP-binding</keyword>
<dbReference type="SUPFAM" id="SSF55729">
    <property type="entry name" value="Acyl-CoA N-acyltransferases (Nat)"/>
    <property type="match status" value="1"/>
</dbReference>
<dbReference type="CDD" id="cd04301">
    <property type="entry name" value="NAT_SF"/>
    <property type="match status" value="1"/>
</dbReference>
<dbReference type="AlphaFoldDB" id="A0A5N4EQV1"/>
<evidence type="ECO:0000313" key="1">
    <source>
        <dbReference type="EMBL" id="KAA4662203.1"/>
    </source>
</evidence>
<dbReference type="InterPro" id="IPR027417">
    <property type="entry name" value="P-loop_NTPase"/>
</dbReference>
<protein>
    <submittedName>
        <fullName evidence="1">ABC transporter ATP-binding protein</fullName>
    </submittedName>
</protein>
<evidence type="ECO:0000313" key="2">
    <source>
        <dbReference type="Proteomes" id="UP000435985"/>
    </source>
</evidence>
<dbReference type="GO" id="GO:0005524">
    <property type="term" value="F:ATP binding"/>
    <property type="evidence" value="ECO:0007669"/>
    <property type="project" value="UniProtKB-KW"/>
</dbReference>
<proteinExistence type="predicted"/>
<reference evidence="1 2" key="1">
    <citation type="journal article" date="2019" name="Nat. Med.">
        <title>A library of human gut bacterial isolates paired with longitudinal multiomics data enables mechanistic microbiome research.</title>
        <authorList>
            <person name="Poyet M."/>
            <person name="Groussin M."/>
            <person name="Gibbons S.M."/>
            <person name="Avila-Pacheco J."/>
            <person name="Jiang X."/>
            <person name="Kearney S.M."/>
            <person name="Perrotta A.R."/>
            <person name="Berdy B."/>
            <person name="Zhao S."/>
            <person name="Lieberman T.D."/>
            <person name="Swanson P.K."/>
            <person name="Smith M."/>
            <person name="Roesemann S."/>
            <person name="Alexander J.E."/>
            <person name="Rich S.A."/>
            <person name="Livny J."/>
            <person name="Vlamakis H."/>
            <person name="Clish C."/>
            <person name="Bullock K."/>
            <person name="Deik A."/>
            <person name="Scott J."/>
            <person name="Pierce K.A."/>
            <person name="Xavier R.J."/>
            <person name="Alm E.J."/>
        </authorList>
    </citation>
    <scope>NUCLEOTIDE SEQUENCE [LARGE SCALE GENOMIC DNA]</scope>
    <source>
        <strain evidence="1 2">BIOML-A14</strain>
    </source>
</reference>
<dbReference type="EMBL" id="VWFO01000030">
    <property type="protein sequence ID" value="KAA4662203.1"/>
    <property type="molecule type" value="Genomic_DNA"/>
</dbReference>
<comment type="caution">
    <text evidence="1">The sequence shown here is derived from an EMBL/GenBank/DDBJ whole genome shotgun (WGS) entry which is preliminary data.</text>
</comment>
<dbReference type="Gene3D" id="3.40.50.300">
    <property type="entry name" value="P-loop containing nucleotide triphosphate hydrolases"/>
    <property type="match status" value="1"/>
</dbReference>
<dbReference type="Proteomes" id="UP000435985">
    <property type="component" value="Unassembled WGS sequence"/>
</dbReference>
<keyword evidence="1" id="KW-0547">Nucleotide-binding</keyword>
<name>A0A5N4EQV1_BACOV</name>
<gene>
    <name evidence="1" type="ORF">F3B98_19900</name>
</gene>
<sequence>MRVEVRHHCSDFDSYRAARVKSLFNAEKGCDWEKVAELPIEGKEWQIGLIVGPSGSGKTSIGSKIFNEPIYDLYSGWDSNKPIIDCIAPDGDFNTVTGMLSAVGLGDVPAWLRPFNVLSNGEKFRAGLARLACERPEHAVVDEFTSVIDRQIAKVGAAAFSKTWRRGKGKIVLLSCHYDIIEWLQPDWVYDTAEARFYERDCLRQRPKLELQIYKVRGTVFPRLFKQHYYLDLPLPVAAEYFVGFIGNEPVCHLAVAPLFTAGAYRSTRLVVMPEWQGIGVGTKFLAAVCEYHLKGNGRCGKKLPVFFHTSHPQLCGALRHSKKWVQTGASLYGSNKARSASSMAKSMQGKGKSTKCSTGYGGHFRAVQAFKYIGEYDHQDIRK</sequence>
<dbReference type="InterPro" id="IPR016181">
    <property type="entry name" value="Acyl_CoA_acyltransferase"/>
</dbReference>